<dbReference type="InterPro" id="IPR036390">
    <property type="entry name" value="WH_DNA-bd_sf"/>
</dbReference>
<dbReference type="PRINTS" id="PR00598">
    <property type="entry name" value="HTHMARR"/>
</dbReference>
<dbReference type="SMART" id="SM00347">
    <property type="entry name" value="HTH_MARR"/>
    <property type="match status" value="1"/>
</dbReference>
<name>A0A0R2BP70_SECCO</name>
<dbReference type="GO" id="GO:0003700">
    <property type="term" value="F:DNA-binding transcription factor activity"/>
    <property type="evidence" value="ECO:0007669"/>
    <property type="project" value="InterPro"/>
</dbReference>
<dbReference type="PANTHER" id="PTHR42756">
    <property type="entry name" value="TRANSCRIPTIONAL REGULATOR, MARR"/>
    <property type="match status" value="1"/>
</dbReference>
<organism evidence="5 6">
    <name type="scientific">Secundilactobacillus collinoides DSM 20515 = JCM 1123</name>
    <dbReference type="NCBI Taxonomy" id="1423733"/>
    <lineage>
        <taxon>Bacteria</taxon>
        <taxon>Bacillati</taxon>
        <taxon>Bacillota</taxon>
        <taxon>Bacilli</taxon>
        <taxon>Lactobacillales</taxon>
        <taxon>Lactobacillaceae</taxon>
        <taxon>Secundilactobacillus</taxon>
    </lineage>
</organism>
<keyword evidence="3" id="KW-0804">Transcription</keyword>
<evidence type="ECO:0000256" key="1">
    <source>
        <dbReference type="ARBA" id="ARBA00023015"/>
    </source>
</evidence>
<protein>
    <submittedName>
        <fullName evidence="5">Protease synthase and sporulation negative regulatory PAI 1 domain protein</fullName>
    </submittedName>
</protein>
<reference evidence="5 6" key="1">
    <citation type="journal article" date="2015" name="Genome Announc.">
        <title>Expanding the biotechnology potential of lactobacilli through comparative genomics of 213 strains and associated genera.</title>
        <authorList>
            <person name="Sun Z."/>
            <person name="Harris H.M."/>
            <person name="McCann A."/>
            <person name="Guo C."/>
            <person name="Argimon S."/>
            <person name="Zhang W."/>
            <person name="Yang X."/>
            <person name="Jeffery I.B."/>
            <person name="Cooney J.C."/>
            <person name="Kagawa T.F."/>
            <person name="Liu W."/>
            <person name="Song Y."/>
            <person name="Salvetti E."/>
            <person name="Wrobel A."/>
            <person name="Rasinkangas P."/>
            <person name="Parkhill J."/>
            <person name="Rea M.C."/>
            <person name="O'Sullivan O."/>
            <person name="Ritari J."/>
            <person name="Douillard F.P."/>
            <person name="Paul Ross R."/>
            <person name="Yang R."/>
            <person name="Briner A.E."/>
            <person name="Felis G.E."/>
            <person name="de Vos W.M."/>
            <person name="Barrangou R."/>
            <person name="Klaenhammer T.R."/>
            <person name="Caufield P.W."/>
            <person name="Cui Y."/>
            <person name="Zhang H."/>
            <person name="O'Toole P.W."/>
        </authorList>
    </citation>
    <scope>NUCLEOTIDE SEQUENCE [LARGE SCALE GENOMIC DNA]</scope>
    <source>
        <strain evidence="5 6">DSM 20515</strain>
    </source>
</reference>
<dbReference type="InterPro" id="IPR036388">
    <property type="entry name" value="WH-like_DNA-bd_sf"/>
</dbReference>
<evidence type="ECO:0000313" key="6">
    <source>
        <dbReference type="Proteomes" id="UP000051845"/>
    </source>
</evidence>
<dbReference type="RefSeq" id="WP_056995903.1">
    <property type="nucleotide sequence ID" value="NZ_AYYR01000001.1"/>
</dbReference>
<keyword evidence="2" id="KW-0238">DNA-binding</keyword>
<dbReference type="EMBL" id="AYYR01000001">
    <property type="protein sequence ID" value="KRM78041.1"/>
    <property type="molecule type" value="Genomic_DNA"/>
</dbReference>
<evidence type="ECO:0000256" key="3">
    <source>
        <dbReference type="ARBA" id="ARBA00023163"/>
    </source>
</evidence>
<dbReference type="Pfam" id="PF01047">
    <property type="entry name" value="MarR"/>
    <property type="match status" value="1"/>
</dbReference>
<dbReference type="PROSITE" id="PS50995">
    <property type="entry name" value="HTH_MARR_2"/>
    <property type="match status" value="1"/>
</dbReference>
<dbReference type="SUPFAM" id="SSF46785">
    <property type="entry name" value="Winged helix' DNA-binding domain"/>
    <property type="match status" value="1"/>
</dbReference>
<accession>A0A0R2BP70</accession>
<evidence type="ECO:0000313" key="5">
    <source>
        <dbReference type="EMBL" id="KRM78041.1"/>
    </source>
</evidence>
<proteinExistence type="predicted"/>
<dbReference type="STRING" id="33960.TY91_11945"/>
<feature type="domain" description="HTH marR-type" evidence="4">
    <location>
        <begin position="1"/>
        <end position="133"/>
    </location>
</feature>
<keyword evidence="5" id="KW-0378">Hydrolase</keyword>
<evidence type="ECO:0000256" key="2">
    <source>
        <dbReference type="ARBA" id="ARBA00023125"/>
    </source>
</evidence>
<gene>
    <name evidence="5" type="ORF">FC82_GL000067</name>
</gene>
<evidence type="ECO:0000259" key="4">
    <source>
        <dbReference type="PROSITE" id="PS50995"/>
    </source>
</evidence>
<sequence>MTDILREIGMISRALDSIANIEFKPYDLTKGQFLYLVRVCEQPGIIQERLGELIKVDRSTVIRAVQKLQRNGLVEKRPDQENKKIRRLYPTEKGRQLYPLLKREDDFSNQRALQGFSTTERHRLAVMLQRMATNVNDDWHSVKKGHQRDY</sequence>
<keyword evidence="5" id="KW-0645">Protease</keyword>
<dbReference type="InterPro" id="IPR000835">
    <property type="entry name" value="HTH_MarR-typ"/>
</dbReference>
<dbReference type="GO" id="GO:0003677">
    <property type="term" value="F:DNA binding"/>
    <property type="evidence" value="ECO:0007669"/>
    <property type="project" value="UniProtKB-KW"/>
</dbReference>
<dbReference type="GO" id="GO:0006508">
    <property type="term" value="P:proteolysis"/>
    <property type="evidence" value="ECO:0007669"/>
    <property type="project" value="UniProtKB-KW"/>
</dbReference>
<dbReference type="GO" id="GO:0008233">
    <property type="term" value="F:peptidase activity"/>
    <property type="evidence" value="ECO:0007669"/>
    <property type="project" value="UniProtKB-KW"/>
</dbReference>
<comment type="caution">
    <text evidence="5">The sequence shown here is derived from an EMBL/GenBank/DDBJ whole genome shotgun (WGS) entry which is preliminary data.</text>
</comment>
<dbReference type="PANTHER" id="PTHR42756:SF2">
    <property type="entry name" value="MARR FAMILY REGULATORY PROTEIN"/>
    <property type="match status" value="1"/>
</dbReference>
<keyword evidence="1" id="KW-0805">Transcription regulation</keyword>
<dbReference type="PATRIC" id="fig|1423733.4.peg.68"/>
<dbReference type="AlphaFoldDB" id="A0A0R2BP70"/>
<dbReference type="Proteomes" id="UP000051845">
    <property type="component" value="Unassembled WGS sequence"/>
</dbReference>
<dbReference type="Gene3D" id="1.10.10.10">
    <property type="entry name" value="Winged helix-like DNA-binding domain superfamily/Winged helix DNA-binding domain"/>
    <property type="match status" value="1"/>
</dbReference>